<evidence type="ECO:0000313" key="2">
    <source>
        <dbReference type="EMBL" id="EXF74495.1"/>
    </source>
</evidence>
<feature type="chain" id="PRO_5001455734" description="Secreted protein" evidence="1">
    <location>
        <begin position="18"/>
        <end position="202"/>
    </location>
</feature>
<dbReference type="HOGENOM" id="CLU_089018_1_0_1"/>
<accession>A0A010QCJ1</accession>
<gene>
    <name evidence="2" type="ORF">CFIO01_01973</name>
</gene>
<proteinExistence type="predicted"/>
<comment type="caution">
    <text evidence="2">The sequence shown here is derived from an EMBL/GenBank/DDBJ whole genome shotgun (WGS) entry which is preliminary data.</text>
</comment>
<keyword evidence="1" id="KW-0732">Signal</keyword>
<evidence type="ECO:0000313" key="3">
    <source>
        <dbReference type="Proteomes" id="UP000020467"/>
    </source>
</evidence>
<name>A0A010QCJ1_9PEZI</name>
<feature type="signal peptide" evidence="1">
    <location>
        <begin position="1"/>
        <end position="17"/>
    </location>
</feature>
<dbReference type="STRING" id="1445577.A0A010QCJ1"/>
<dbReference type="eggNOG" id="ENOG502T449">
    <property type="taxonomic scope" value="Eukaryota"/>
</dbReference>
<dbReference type="AlphaFoldDB" id="A0A010QCJ1"/>
<dbReference type="EMBL" id="JARH01000980">
    <property type="protein sequence ID" value="EXF74495.1"/>
    <property type="molecule type" value="Genomic_DNA"/>
</dbReference>
<evidence type="ECO:0008006" key="4">
    <source>
        <dbReference type="Google" id="ProtNLM"/>
    </source>
</evidence>
<sequence>MRFTVASVALLASAAIAAPSDNGLEFRTADEVKDQVLPISEMTFTGPVVVGGPNVTLHGDASSIYEQILAINPSFNAEEFQEPEGGLEARQTTAKNNWNCNQGTYVEAYYSQCANAINRLITLGTNYCSVPASTCARVACSNSCSIYLCNNRFIETSVYCSDIAVDMGIIVSKCGTVANGDTRARGTLSFQSHYTYLTQQTC</sequence>
<protein>
    <recommendedName>
        <fullName evidence="4">Secreted protein</fullName>
    </recommendedName>
</protein>
<organism evidence="2 3">
    <name type="scientific">Colletotrichum fioriniae PJ7</name>
    <dbReference type="NCBI Taxonomy" id="1445577"/>
    <lineage>
        <taxon>Eukaryota</taxon>
        <taxon>Fungi</taxon>
        <taxon>Dikarya</taxon>
        <taxon>Ascomycota</taxon>
        <taxon>Pezizomycotina</taxon>
        <taxon>Sordariomycetes</taxon>
        <taxon>Hypocreomycetidae</taxon>
        <taxon>Glomerellales</taxon>
        <taxon>Glomerellaceae</taxon>
        <taxon>Colletotrichum</taxon>
        <taxon>Colletotrichum acutatum species complex</taxon>
    </lineage>
</organism>
<keyword evidence="3" id="KW-1185">Reference proteome</keyword>
<dbReference type="Proteomes" id="UP000020467">
    <property type="component" value="Unassembled WGS sequence"/>
</dbReference>
<reference evidence="2 3" key="1">
    <citation type="submission" date="2014-02" db="EMBL/GenBank/DDBJ databases">
        <title>The genome sequence of Colletotrichum fioriniae PJ7.</title>
        <authorList>
            <person name="Baroncelli R."/>
            <person name="Thon M.R."/>
        </authorList>
    </citation>
    <scope>NUCLEOTIDE SEQUENCE [LARGE SCALE GENOMIC DNA]</scope>
    <source>
        <strain evidence="2 3">PJ7</strain>
    </source>
</reference>
<dbReference type="OrthoDB" id="3552888at2759"/>
<dbReference type="KEGG" id="cfj:CFIO01_01973"/>
<evidence type="ECO:0000256" key="1">
    <source>
        <dbReference type="SAM" id="SignalP"/>
    </source>
</evidence>